<evidence type="ECO:0000313" key="12">
    <source>
        <dbReference type="EMBL" id="KAL3315953.1"/>
    </source>
</evidence>
<dbReference type="InterPro" id="IPR013761">
    <property type="entry name" value="SAM/pointed_sf"/>
</dbReference>
<keyword evidence="4 10" id="KW-0812">Transmembrane</keyword>
<dbReference type="PANTHER" id="PTHR21290">
    <property type="entry name" value="SPHINGOMYELIN SYNTHETASE"/>
    <property type="match status" value="1"/>
</dbReference>
<keyword evidence="13" id="KW-1185">Reference proteome</keyword>
<dbReference type="GO" id="GO:0006665">
    <property type="term" value="P:sphingolipid metabolic process"/>
    <property type="evidence" value="ECO:0007669"/>
    <property type="project" value="UniProtKB-KW"/>
</dbReference>
<evidence type="ECO:0000256" key="9">
    <source>
        <dbReference type="SAM" id="MobiDB-lite"/>
    </source>
</evidence>
<dbReference type="InterPro" id="IPR025749">
    <property type="entry name" value="Sphingomyelin_synth-like_dom"/>
</dbReference>
<feature type="transmembrane region" description="Helical" evidence="10">
    <location>
        <begin position="346"/>
        <end position="364"/>
    </location>
</feature>
<evidence type="ECO:0000256" key="5">
    <source>
        <dbReference type="ARBA" id="ARBA00022919"/>
    </source>
</evidence>
<evidence type="ECO:0000256" key="10">
    <source>
        <dbReference type="SAM" id="Phobius"/>
    </source>
</evidence>
<dbReference type="InterPro" id="IPR045221">
    <property type="entry name" value="Sphingomyelin_synth-like"/>
</dbReference>
<feature type="domain" description="SAM" evidence="11">
    <location>
        <begin position="51"/>
        <end position="113"/>
    </location>
</feature>
<keyword evidence="5" id="KW-0746">Sphingolipid metabolism</keyword>
<evidence type="ECO:0000313" key="13">
    <source>
        <dbReference type="Proteomes" id="UP001626550"/>
    </source>
</evidence>
<dbReference type="GO" id="GO:0016740">
    <property type="term" value="F:transferase activity"/>
    <property type="evidence" value="ECO:0007669"/>
    <property type="project" value="UniProtKB-KW"/>
</dbReference>
<keyword evidence="7" id="KW-0443">Lipid metabolism</keyword>
<organism evidence="12 13">
    <name type="scientific">Cichlidogyrus casuarinus</name>
    <dbReference type="NCBI Taxonomy" id="1844966"/>
    <lineage>
        <taxon>Eukaryota</taxon>
        <taxon>Metazoa</taxon>
        <taxon>Spiralia</taxon>
        <taxon>Lophotrochozoa</taxon>
        <taxon>Platyhelminthes</taxon>
        <taxon>Monogenea</taxon>
        <taxon>Monopisthocotylea</taxon>
        <taxon>Dactylogyridea</taxon>
        <taxon>Ancyrocephalidae</taxon>
        <taxon>Cichlidogyrus</taxon>
    </lineage>
</organism>
<keyword evidence="6 10" id="KW-1133">Transmembrane helix</keyword>
<dbReference type="Pfam" id="PF14360">
    <property type="entry name" value="PAP2_C"/>
    <property type="match status" value="1"/>
</dbReference>
<evidence type="ECO:0000256" key="8">
    <source>
        <dbReference type="ARBA" id="ARBA00023136"/>
    </source>
</evidence>
<protein>
    <recommendedName>
        <fullName evidence="11">SAM domain-containing protein</fullName>
    </recommendedName>
</protein>
<evidence type="ECO:0000256" key="7">
    <source>
        <dbReference type="ARBA" id="ARBA00023098"/>
    </source>
</evidence>
<dbReference type="Gene3D" id="1.10.150.50">
    <property type="entry name" value="Transcription Factor, Ets-1"/>
    <property type="match status" value="1"/>
</dbReference>
<gene>
    <name evidence="12" type="ORF">Ciccas_005398</name>
</gene>
<evidence type="ECO:0000256" key="1">
    <source>
        <dbReference type="ARBA" id="ARBA00004141"/>
    </source>
</evidence>
<dbReference type="AlphaFoldDB" id="A0ABD2Q8S4"/>
<dbReference type="CDD" id="cd09487">
    <property type="entry name" value="SAM_superfamily"/>
    <property type="match status" value="1"/>
</dbReference>
<feature type="transmembrane region" description="Helical" evidence="10">
    <location>
        <begin position="193"/>
        <end position="220"/>
    </location>
</feature>
<feature type="transmembrane region" description="Helical" evidence="10">
    <location>
        <begin position="320"/>
        <end position="340"/>
    </location>
</feature>
<dbReference type="PROSITE" id="PS50105">
    <property type="entry name" value="SAM_DOMAIN"/>
    <property type="match status" value="1"/>
</dbReference>
<evidence type="ECO:0000256" key="6">
    <source>
        <dbReference type="ARBA" id="ARBA00022989"/>
    </source>
</evidence>
<dbReference type="EMBL" id="JBJKFK010000630">
    <property type="protein sequence ID" value="KAL3315953.1"/>
    <property type="molecule type" value="Genomic_DNA"/>
</dbReference>
<feature type="transmembrane region" description="Helical" evidence="10">
    <location>
        <begin position="148"/>
        <end position="173"/>
    </location>
</feature>
<evidence type="ECO:0000259" key="11">
    <source>
        <dbReference type="PROSITE" id="PS50105"/>
    </source>
</evidence>
<sequence length="436" mass="49841">MPLFNKSSIKSTPGDSLGSRTKNVTSTPITRLELCEQDKKVMSGDSDPLDDEVKEVLDKCGLLNNETMCRFSEHKITASILHSLNDCDLKELGIHKIGDRKKIISLLKLQVESTSSNRSISGSSTTSSSLNQTLPNLFEKTDPVKVSLLRLLISALYAFLAVGVTSFVMVLVHERVPVTSKYPPLPDIILDNIPYINWAFEATECVGLILLIIWCLVLIFHKHRFILIRRQFSLFGTIFLLRSVTMYITSLSVPGRHLEAECKPYVFHSLTDRLSRAFEIWFGFGMTIRGVRTCGDYIFSGHASCLTLLNFCITEYTPRCFISLHIFSWILNAFGVFFILAAHEHYSIDIFIAIYITSRLFLYYHTLANNSQFMLDAHNNQRTAIWFPLFHFFEGDVRGVVPNEFENPLRYASLQQFIYEGSQEIFVKHRTEKKLF</sequence>
<dbReference type="GO" id="GO:0016020">
    <property type="term" value="C:membrane"/>
    <property type="evidence" value="ECO:0007669"/>
    <property type="project" value="UniProtKB-SubCell"/>
</dbReference>
<dbReference type="InterPro" id="IPR001660">
    <property type="entry name" value="SAM"/>
</dbReference>
<proteinExistence type="inferred from homology"/>
<evidence type="ECO:0000256" key="2">
    <source>
        <dbReference type="ARBA" id="ARBA00005441"/>
    </source>
</evidence>
<comment type="caution">
    <text evidence="12">The sequence shown here is derived from an EMBL/GenBank/DDBJ whole genome shotgun (WGS) entry which is preliminary data.</text>
</comment>
<comment type="subcellular location">
    <subcellularLocation>
        <location evidence="1">Membrane</location>
        <topology evidence="1">Multi-pass membrane protein</topology>
    </subcellularLocation>
</comment>
<dbReference type="Pfam" id="PF07647">
    <property type="entry name" value="SAM_2"/>
    <property type="match status" value="1"/>
</dbReference>
<dbReference type="PANTHER" id="PTHR21290:SF25">
    <property type="entry name" value="SPHINGOMYELIN SYNTHASE-RELATED PROTEIN 1"/>
    <property type="match status" value="1"/>
</dbReference>
<comment type="similarity">
    <text evidence="2">Belongs to the sphingomyelin synthase family.</text>
</comment>
<keyword evidence="8 10" id="KW-0472">Membrane</keyword>
<feature type="region of interest" description="Disordered" evidence="9">
    <location>
        <begin position="1"/>
        <end position="24"/>
    </location>
</feature>
<evidence type="ECO:0000256" key="4">
    <source>
        <dbReference type="ARBA" id="ARBA00022692"/>
    </source>
</evidence>
<accession>A0ABD2Q8S4</accession>
<reference evidence="12 13" key="1">
    <citation type="submission" date="2024-11" db="EMBL/GenBank/DDBJ databases">
        <title>Adaptive evolution of stress response genes in parasites aligns with host niche diversity.</title>
        <authorList>
            <person name="Hahn C."/>
            <person name="Resl P."/>
        </authorList>
    </citation>
    <scope>NUCLEOTIDE SEQUENCE [LARGE SCALE GENOMIC DNA]</scope>
    <source>
        <strain evidence="12">EGGRZ-B1_66</strain>
        <tissue evidence="12">Body</tissue>
    </source>
</reference>
<keyword evidence="3" id="KW-0808">Transferase</keyword>
<name>A0ABD2Q8S4_9PLAT</name>
<evidence type="ECO:0000256" key="3">
    <source>
        <dbReference type="ARBA" id="ARBA00022679"/>
    </source>
</evidence>
<dbReference type="SUPFAM" id="SSF47769">
    <property type="entry name" value="SAM/Pointed domain"/>
    <property type="match status" value="1"/>
</dbReference>
<dbReference type="Proteomes" id="UP001626550">
    <property type="component" value="Unassembled WGS sequence"/>
</dbReference>